<sequence length="88" mass="9775">MQMMCWDGDKKELCLCNEGIECPIRKRKACREVSSGPSLMSKASFDVQMSGYRIKLPPGISEGDLPDISGHISSREGQLLCHTPYPTE</sequence>
<keyword evidence="2" id="KW-1185">Reference proteome</keyword>
<dbReference type="OrthoDB" id="10317580at2759"/>
<dbReference type="AlphaFoldDB" id="A0A8X6HYW0"/>
<evidence type="ECO:0000313" key="1">
    <source>
        <dbReference type="EMBL" id="GFR32233.1"/>
    </source>
</evidence>
<reference evidence="1" key="1">
    <citation type="submission" date="2020-07" db="EMBL/GenBank/DDBJ databases">
        <title>Multicomponent nature underlies the extraordinary mechanical properties of spider dragline silk.</title>
        <authorList>
            <person name="Kono N."/>
            <person name="Nakamura H."/>
            <person name="Mori M."/>
            <person name="Yoshida Y."/>
            <person name="Ohtoshi R."/>
            <person name="Malay A.D."/>
            <person name="Moran D.A.P."/>
            <person name="Tomita M."/>
            <person name="Numata K."/>
            <person name="Arakawa K."/>
        </authorList>
    </citation>
    <scope>NUCLEOTIDE SEQUENCE</scope>
</reference>
<proteinExistence type="predicted"/>
<protein>
    <submittedName>
        <fullName evidence="1">Uncharacterized protein</fullName>
    </submittedName>
</protein>
<organism evidence="1 2">
    <name type="scientific">Trichonephila clavata</name>
    <name type="common">Joro spider</name>
    <name type="synonym">Nephila clavata</name>
    <dbReference type="NCBI Taxonomy" id="2740835"/>
    <lineage>
        <taxon>Eukaryota</taxon>
        <taxon>Metazoa</taxon>
        <taxon>Ecdysozoa</taxon>
        <taxon>Arthropoda</taxon>
        <taxon>Chelicerata</taxon>
        <taxon>Arachnida</taxon>
        <taxon>Araneae</taxon>
        <taxon>Araneomorphae</taxon>
        <taxon>Entelegynae</taxon>
        <taxon>Araneoidea</taxon>
        <taxon>Nephilidae</taxon>
        <taxon>Trichonephila</taxon>
    </lineage>
</organism>
<accession>A0A8X6HYW0</accession>
<dbReference type="Proteomes" id="UP000887116">
    <property type="component" value="Unassembled WGS sequence"/>
</dbReference>
<evidence type="ECO:0000313" key="2">
    <source>
        <dbReference type="Proteomes" id="UP000887116"/>
    </source>
</evidence>
<comment type="caution">
    <text evidence="1">The sequence shown here is derived from an EMBL/GenBank/DDBJ whole genome shotgun (WGS) entry which is preliminary data.</text>
</comment>
<name>A0A8X6HYW0_TRICU</name>
<dbReference type="EMBL" id="BMAO01039551">
    <property type="protein sequence ID" value="GFR32233.1"/>
    <property type="molecule type" value="Genomic_DNA"/>
</dbReference>
<gene>
    <name evidence="1" type="ORF">TNCT_641921</name>
</gene>